<evidence type="ECO:0000313" key="2">
    <source>
        <dbReference type="Proteomes" id="UP000064967"/>
    </source>
</evidence>
<dbReference type="EMBL" id="CP012333">
    <property type="protein sequence ID" value="AKV02948.1"/>
    <property type="molecule type" value="Genomic_DNA"/>
</dbReference>
<accession>A0A0K1QB38</accession>
<evidence type="ECO:0000313" key="1">
    <source>
        <dbReference type="EMBL" id="AKV02948.1"/>
    </source>
</evidence>
<gene>
    <name evidence="1" type="ORF">AKJ09_09611</name>
</gene>
<protein>
    <submittedName>
        <fullName evidence="1">Uncharacterized protein</fullName>
    </submittedName>
</protein>
<dbReference type="AlphaFoldDB" id="A0A0K1QB38"/>
<name>A0A0K1QB38_9BACT</name>
<organism evidence="1 2">
    <name type="scientific">Labilithrix luteola</name>
    <dbReference type="NCBI Taxonomy" id="1391654"/>
    <lineage>
        <taxon>Bacteria</taxon>
        <taxon>Pseudomonadati</taxon>
        <taxon>Myxococcota</taxon>
        <taxon>Polyangia</taxon>
        <taxon>Polyangiales</taxon>
        <taxon>Labilitrichaceae</taxon>
        <taxon>Labilithrix</taxon>
    </lineage>
</organism>
<dbReference type="Proteomes" id="UP000064967">
    <property type="component" value="Chromosome"/>
</dbReference>
<dbReference type="KEGG" id="llu:AKJ09_09611"/>
<proteinExistence type="predicted"/>
<keyword evidence="2" id="KW-1185">Reference proteome</keyword>
<sequence>MAIVLAHATRGTKSKVPADAANLEPAAAARSPSDVKLAALSIA</sequence>
<reference evidence="1 2" key="1">
    <citation type="submission" date="2015-08" db="EMBL/GenBank/DDBJ databases">
        <authorList>
            <person name="Babu N.S."/>
            <person name="Beckwith C.J."/>
            <person name="Beseler K.G."/>
            <person name="Brison A."/>
            <person name="Carone J.V."/>
            <person name="Caskin T.P."/>
            <person name="Diamond M."/>
            <person name="Durham M.E."/>
            <person name="Foxe J.M."/>
            <person name="Go M."/>
            <person name="Henderson B.A."/>
            <person name="Jones I.B."/>
            <person name="McGettigan J.A."/>
            <person name="Micheletti S.J."/>
            <person name="Nasrallah M.E."/>
            <person name="Ortiz D."/>
            <person name="Piller C.R."/>
            <person name="Privatt S.R."/>
            <person name="Schneider S.L."/>
            <person name="Sharp S."/>
            <person name="Smith T.C."/>
            <person name="Stanton J.D."/>
            <person name="Ullery H.E."/>
            <person name="Wilson R.J."/>
            <person name="Serrano M.G."/>
            <person name="Buck G."/>
            <person name="Lee V."/>
            <person name="Wang Y."/>
            <person name="Carvalho R."/>
            <person name="Voegtly L."/>
            <person name="Shi R."/>
            <person name="Duckworth R."/>
            <person name="Johnson A."/>
            <person name="Loviza R."/>
            <person name="Walstead R."/>
            <person name="Shah Z."/>
            <person name="Kiflezghi M."/>
            <person name="Wade K."/>
            <person name="Ball S.L."/>
            <person name="Bradley K.W."/>
            <person name="Asai D.J."/>
            <person name="Bowman C.A."/>
            <person name="Russell D.A."/>
            <person name="Pope W.H."/>
            <person name="Jacobs-Sera D."/>
            <person name="Hendrix R.W."/>
            <person name="Hatfull G.F."/>
        </authorList>
    </citation>
    <scope>NUCLEOTIDE SEQUENCE [LARGE SCALE GENOMIC DNA]</scope>
    <source>
        <strain evidence="1 2">DSM 27648</strain>
    </source>
</reference>